<feature type="region of interest" description="Disordered" evidence="1">
    <location>
        <begin position="76"/>
        <end position="109"/>
    </location>
</feature>
<feature type="compositionally biased region" description="Low complexity" evidence="1">
    <location>
        <begin position="547"/>
        <end position="557"/>
    </location>
</feature>
<proteinExistence type="predicted"/>
<dbReference type="AlphaFoldDB" id="Q8S5M7"/>
<feature type="region of interest" description="Disordered" evidence="1">
    <location>
        <begin position="1"/>
        <end position="22"/>
    </location>
</feature>
<name>Q8S5M7_ORYSJ</name>
<evidence type="ECO:0000256" key="1">
    <source>
        <dbReference type="SAM" id="MobiDB-lite"/>
    </source>
</evidence>
<gene>
    <name evidence="2" type="primary">OJ1003C07.12</name>
</gene>
<protein>
    <recommendedName>
        <fullName evidence="4">Transposon protein, putative, CACTA, En/Spm sub-class</fullName>
    </recommendedName>
</protein>
<sequence>MAAVGSTTAAAAGSTTAAAGGSVAADPVVGRAAAADLVVWRAAAADPVVGKVVATDLEAGNSAAGRPCVVALLHPPDRDGGRARPPLHRPLPLPLPLPRGPRRRRRRRAAAALREGRPKWIKIWPLHPQWMYTALKEILLYRDNMINEMCTRIQSYRVTSKYDEQAGNLGGASSLGNSQLSRQAFAGVRWHPRHPLPSIFTKAWKEETQVANVERGGDLLKRRAPRKPKATTVGTSLAGASSSTQPEVQEEIPTMGGECREKGALISPLFVHLPARSAEHVRNPIDWSAKTKKVQMIRVEIPKNGCRSATDPRFWTLFQQDFYEAVIMNKSNMQWINWRAAASYGDPVMNEVIEACEAMGIKDFMSMRYDWSEEIICQFYATGEWHCINYSQFAALLDLTFDDDEDRDWLHDDKVLEPHEVDFMYNHKVEYDPGTTKGMLPFFAYLNKMIRKTLTPKDDDDNNVQSYTHNILARMRASPKKFDVFEFIWEEIRLTSFTPEWSLGYAPILMKMIEQVTKLRFYKEVHHTGLKVRLEKPMTTPRRPRSTTKAARTQAPSTPTLSSSLLWKILKSIYNVCKSNAIEARKGRAELKKQTTNFLAPPMAPRSMKVMKKCSMIPLPTKLVVVSFRRRKVWDMVIVVMMGMMIDSIWH</sequence>
<feature type="compositionally biased region" description="Basic residues" evidence="1">
    <location>
        <begin position="100"/>
        <end position="109"/>
    </location>
</feature>
<feature type="compositionally biased region" description="Polar residues" evidence="1">
    <location>
        <begin position="232"/>
        <end position="247"/>
    </location>
</feature>
<dbReference type="EMBL" id="AC113335">
    <property type="protein sequence ID" value="AAM08832.1"/>
    <property type="molecule type" value="Genomic_DNA"/>
</dbReference>
<reference evidence="3" key="2">
    <citation type="journal article" date="2008" name="Nucleic Acids Res.">
        <title>The rice annotation project database (RAP-DB): 2008 update.</title>
        <authorList>
            <consortium name="The rice annotation project (RAP)"/>
        </authorList>
    </citation>
    <scope>GENOME REANNOTATION</scope>
    <source>
        <strain evidence="3">cv. Nipponbare</strain>
    </source>
</reference>
<feature type="compositionally biased region" description="Pro residues" evidence="1">
    <location>
        <begin position="88"/>
        <end position="99"/>
    </location>
</feature>
<reference evidence="3" key="1">
    <citation type="journal article" date="2005" name="Nature">
        <title>The map-based sequence of the rice genome.</title>
        <authorList>
            <consortium name="International rice genome sequencing project (IRGSP)"/>
            <person name="Matsumoto T."/>
            <person name="Wu J."/>
            <person name="Kanamori H."/>
            <person name="Katayose Y."/>
            <person name="Fujisawa M."/>
            <person name="Namiki N."/>
            <person name="Mizuno H."/>
            <person name="Yamamoto K."/>
            <person name="Antonio B.A."/>
            <person name="Baba T."/>
            <person name="Sakata K."/>
            <person name="Nagamura Y."/>
            <person name="Aoki H."/>
            <person name="Arikawa K."/>
            <person name="Arita K."/>
            <person name="Bito T."/>
            <person name="Chiden Y."/>
            <person name="Fujitsuka N."/>
            <person name="Fukunaka R."/>
            <person name="Hamada M."/>
            <person name="Harada C."/>
            <person name="Hayashi A."/>
            <person name="Hijishita S."/>
            <person name="Honda M."/>
            <person name="Hosokawa S."/>
            <person name="Ichikawa Y."/>
            <person name="Idonuma A."/>
            <person name="Iijima M."/>
            <person name="Ikeda M."/>
            <person name="Ikeno M."/>
            <person name="Ito K."/>
            <person name="Ito S."/>
            <person name="Ito T."/>
            <person name="Ito Y."/>
            <person name="Ito Y."/>
            <person name="Iwabuchi A."/>
            <person name="Kamiya K."/>
            <person name="Karasawa W."/>
            <person name="Kurita K."/>
            <person name="Katagiri S."/>
            <person name="Kikuta A."/>
            <person name="Kobayashi H."/>
            <person name="Kobayashi N."/>
            <person name="Machita K."/>
            <person name="Maehara T."/>
            <person name="Masukawa M."/>
            <person name="Mizubayashi T."/>
            <person name="Mukai Y."/>
            <person name="Nagasaki H."/>
            <person name="Nagata Y."/>
            <person name="Naito S."/>
            <person name="Nakashima M."/>
            <person name="Nakama Y."/>
            <person name="Nakamichi Y."/>
            <person name="Nakamura M."/>
            <person name="Meguro A."/>
            <person name="Negishi M."/>
            <person name="Ohta I."/>
            <person name="Ohta T."/>
            <person name="Okamoto M."/>
            <person name="Ono N."/>
            <person name="Saji S."/>
            <person name="Sakaguchi M."/>
            <person name="Sakai K."/>
            <person name="Shibata M."/>
            <person name="Shimokawa T."/>
            <person name="Song J."/>
            <person name="Takazaki Y."/>
            <person name="Terasawa K."/>
            <person name="Tsugane M."/>
            <person name="Tsuji K."/>
            <person name="Ueda S."/>
            <person name="Waki K."/>
            <person name="Yamagata H."/>
            <person name="Yamamoto M."/>
            <person name="Yamamoto S."/>
            <person name="Yamane H."/>
            <person name="Yoshiki S."/>
            <person name="Yoshihara R."/>
            <person name="Yukawa K."/>
            <person name="Zhong H."/>
            <person name="Yano M."/>
            <person name="Yuan Q."/>
            <person name="Ouyang S."/>
            <person name="Liu J."/>
            <person name="Jones K.M."/>
            <person name="Gansberger K."/>
            <person name="Moffat K."/>
            <person name="Hill J."/>
            <person name="Bera J."/>
            <person name="Fadrosh D."/>
            <person name="Jin S."/>
            <person name="Johri S."/>
            <person name="Kim M."/>
            <person name="Overton L."/>
            <person name="Reardon M."/>
            <person name="Tsitrin T."/>
            <person name="Vuong H."/>
            <person name="Weaver B."/>
            <person name="Ciecko A."/>
            <person name="Tallon L."/>
            <person name="Jackson J."/>
            <person name="Pai G."/>
            <person name="Aken S.V."/>
            <person name="Utterback T."/>
            <person name="Reidmuller S."/>
            <person name="Feldblyum T."/>
            <person name="Hsiao J."/>
            <person name="Zismann V."/>
            <person name="Iobst S."/>
            <person name="de Vazeille A.R."/>
            <person name="Buell C.R."/>
            <person name="Ying K."/>
            <person name="Li Y."/>
            <person name="Lu T."/>
            <person name="Huang Y."/>
            <person name="Zhao Q."/>
            <person name="Feng Q."/>
            <person name="Zhang L."/>
            <person name="Zhu J."/>
            <person name="Weng Q."/>
            <person name="Mu J."/>
            <person name="Lu Y."/>
            <person name="Fan D."/>
            <person name="Liu Y."/>
            <person name="Guan J."/>
            <person name="Zhang Y."/>
            <person name="Yu S."/>
            <person name="Liu X."/>
            <person name="Zhang Y."/>
            <person name="Hong G."/>
            <person name="Han B."/>
            <person name="Choisne N."/>
            <person name="Demange N."/>
            <person name="Orjeda G."/>
            <person name="Samain S."/>
            <person name="Cattolico L."/>
            <person name="Pelletier E."/>
            <person name="Couloux A."/>
            <person name="Segurens B."/>
            <person name="Wincker P."/>
            <person name="D'Hont A."/>
            <person name="Scarpelli C."/>
            <person name="Weissenbach J."/>
            <person name="Salanoubat M."/>
            <person name="Quetier F."/>
            <person name="Yu Y."/>
            <person name="Kim H.R."/>
            <person name="Rambo T."/>
            <person name="Currie J."/>
            <person name="Collura K."/>
            <person name="Luo M."/>
            <person name="Yang T."/>
            <person name="Ammiraju J.S.S."/>
            <person name="Engler F."/>
            <person name="Soderlund C."/>
            <person name="Wing R.A."/>
            <person name="Palmer L.E."/>
            <person name="de la Bastide M."/>
            <person name="Spiegel L."/>
            <person name="Nascimento L."/>
            <person name="Zutavern T."/>
            <person name="O'Shaughnessy A."/>
            <person name="Dike S."/>
            <person name="Dedhia N."/>
            <person name="Preston R."/>
            <person name="Balija V."/>
            <person name="McCombie W.R."/>
            <person name="Chow T."/>
            <person name="Chen H."/>
            <person name="Chung M."/>
            <person name="Chen C."/>
            <person name="Shaw J."/>
            <person name="Wu H."/>
            <person name="Hsiao K."/>
            <person name="Chao Y."/>
            <person name="Chu M."/>
            <person name="Cheng C."/>
            <person name="Hour A."/>
            <person name="Lee P."/>
            <person name="Lin S."/>
            <person name="Lin Y."/>
            <person name="Liou J."/>
            <person name="Liu S."/>
            <person name="Hsing Y."/>
            <person name="Raghuvanshi S."/>
            <person name="Mohanty A."/>
            <person name="Bharti A.K."/>
            <person name="Gaur A."/>
            <person name="Gupta V."/>
            <person name="Kumar D."/>
            <person name="Ravi V."/>
            <person name="Vij S."/>
            <person name="Kapur A."/>
            <person name="Khurana P."/>
            <person name="Khurana P."/>
            <person name="Khurana J.P."/>
            <person name="Tyagi A.K."/>
            <person name="Gaikwad K."/>
            <person name="Singh A."/>
            <person name="Dalal V."/>
            <person name="Srivastava S."/>
            <person name="Dixit A."/>
            <person name="Pal A.K."/>
            <person name="Ghazi I.A."/>
            <person name="Yadav M."/>
            <person name="Pandit A."/>
            <person name="Bhargava A."/>
            <person name="Sureshbabu K."/>
            <person name="Batra K."/>
            <person name="Sharma T.R."/>
            <person name="Mohapatra T."/>
            <person name="Singh N.K."/>
            <person name="Messing J."/>
            <person name="Nelson A.B."/>
            <person name="Fuks G."/>
            <person name="Kavchok S."/>
            <person name="Keizer G."/>
            <person name="Linton E."/>
            <person name="Llaca V."/>
            <person name="Song R."/>
            <person name="Tanyolac B."/>
            <person name="Young S."/>
            <person name="Ho-Il K."/>
            <person name="Hahn J.H."/>
            <person name="Sangsakoo G."/>
            <person name="Vanavichit A."/>
            <person name="de Mattos Luiz.A.T."/>
            <person name="Zimmer P.D."/>
            <person name="Malone G."/>
            <person name="Dellagostin O."/>
            <person name="de Oliveira A.C."/>
            <person name="Bevan M."/>
            <person name="Bancroft I."/>
            <person name="Minx P."/>
            <person name="Cordum H."/>
            <person name="Wilson R."/>
            <person name="Cheng Z."/>
            <person name="Jin W."/>
            <person name="Jiang J."/>
            <person name="Leong S.A."/>
            <person name="Iwama H."/>
            <person name="Gojobori T."/>
            <person name="Itoh T."/>
            <person name="Niimura Y."/>
            <person name="Fujii Y."/>
            <person name="Habara T."/>
            <person name="Sakai H."/>
            <person name="Sato Y."/>
            <person name="Wilson G."/>
            <person name="Kumar K."/>
            <person name="McCouch S."/>
            <person name="Juretic N."/>
            <person name="Hoen D."/>
            <person name="Wright S."/>
            <person name="Bruskiewich R."/>
            <person name="Bureau T."/>
            <person name="Miyao A."/>
            <person name="Hirochika H."/>
            <person name="Nishikawa T."/>
            <person name="Kadowaki K."/>
            <person name="Sugiura M."/>
            <person name="Burr B."/>
            <person name="Sasaki T."/>
        </authorList>
    </citation>
    <scope>NUCLEOTIDE SEQUENCE [LARGE SCALE GENOMIC DNA]</scope>
    <source>
        <strain evidence="3">cv. Nipponbare</strain>
    </source>
</reference>
<organism evidence="2 3">
    <name type="scientific">Oryza sativa subsp. japonica</name>
    <name type="common">Rice</name>
    <dbReference type="NCBI Taxonomy" id="39947"/>
    <lineage>
        <taxon>Eukaryota</taxon>
        <taxon>Viridiplantae</taxon>
        <taxon>Streptophyta</taxon>
        <taxon>Embryophyta</taxon>
        <taxon>Tracheophyta</taxon>
        <taxon>Spermatophyta</taxon>
        <taxon>Magnoliopsida</taxon>
        <taxon>Liliopsida</taxon>
        <taxon>Poales</taxon>
        <taxon>Poaceae</taxon>
        <taxon>BOP clade</taxon>
        <taxon>Oryzoideae</taxon>
        <taxon>Oryzeae</taxon>
        <taxon>Oryzinae</taxon>
        <taxon>Oryza</taxon>
        <taxon>Oryza sativa</taxon>
    </lineage>
</organism>
<evidence type="ECO:0000313" key="3">
    <source>
        <dbReference type="Proteomes" id="UP000000763"/>
    </source>
</evidence>
<evidence type="ECO:0000313" key="2">
    <source>
        <dbReference type="EMBL" id="AAM08832.1"/>
    </source>
</evidence>
<dbReference type="Proteomes" id="UP000000763">
    <property type="component" value="Chromosome 10"/>
</dbReference>
<evidence type="ECO:0008006" key="4">
    <source>
        <dbReference type="Google" id="ProtNLM"/>
    </source>
</evidence>
<accession>Q8S5M7</accession>
<feature type="region of interest" description="Disordered" evidence="1">
    <location>
        <begin position="220"/>
        <end position="248"/>
    </location>
</feature>
<feature type="region of interest" description="Disordered" evidence="1">
    <location>
        <begin position="537"/>
        <end position="557"/>
    </location>
</feature>